<dbReference type="AlphaFoldDB" id="A0A7H8XEL5"/>
<evidence type="ECO:0000313" key="1">
    <source>
        <dbReference type="EMBL" id="QLD22818.1"/>
    </source>
</evidence>
<protein>
    <submittedName>
        <fullName evidence="1">Uncharacterized protein</fullName>
    </submittedName>
</protein>
<name>A0A7H8XEL5_9ACTN</name>
<organism evidence="1 2">
    <name type="scientific">Micromonospora carbonacea</name>
    <dbReference type="NCBI Taxonomy" id="47853"/>
    <lineage>
        <taxon>Bacteria</taxon>
        <taxon>Bacillati</taxon>
        <taxon>Actinomycetota</taxon>
        <taxon>Actinomycetes</taxon>
        <taxon>Micromonosporales</taxon>
        <taxon>Micromonosporaceae</taxon>
        <taxon>Micromonospora</taxon>
    </lineage>
</organism>
<proteinExistence type="predicted"/>
<dbReference type="EMBL" id="CP058322">
    <property type="protein sequence ID" value="QLD22818.1"/>
    <property type="molecule type" value="Genomic_DNA"/>
</dbReference>
<gene>
    <name evidence="1" type="ORF">HXZ27_21130</name>
</gene>
<dbReference type="Proteomes" id="UP000509335">
    <property type="component" value="Chromosome"/>
</dbReference>
<evidence type="ECO:0000313" key="2">
    <source>
        <dbReference type="Proteomes" id="UP000509335"/>
    </source>
</evidence>
<sequence length="111" mass="12426">MHFTNFTVQGKAVTSQTDSDASWNINAYVSSVTFSTPPPTTAPPSQSGACEVGYTMNSWNDGFTASIRDRRRIWRIRMRSSHGRSGRDRVLPDRCVHVGHGTWQPVHSMET</sequence>
<accession>A0A7H8XEL5</accession>
<dbReference type="KEGG" id="mcab:HXZ27_21130"/>
<reference evidence="1 2" key="1">
    <citation type="submission" date="2020-07" db="EMBL/GenBank/DDBJ databases">
        <title>A bifunctional nitrone conjugated secondary metabolite targeting the ribosome.</title>
        <authorList>
            <person name="Limbrick E.M."/>
            <person name="Graf M."/>
            <person name="Derewacz D.K."/>
            <person name="Nguyen F."/>
            <person name="Spraggins J.M."/>
            <person name="Wieland M."/>
            <person name="Ynigez-Gutierrez A.E."/>
            <person name="Reisman B.J."/>
            <person name="Zinshteyn B."/>
            <person name="McCulloch K."/>
            <person name="Iverson T.M."/>
            <person name="Green R."/>
            <person name="Wilson D.N."/>
            <person name="Bachmann B.O."/>
        </authorList>
    </citation>
    <scope>NUCLEOTIDE SEQUENCE [LARGE SCALE GENOMIC DNA]</scope>
    <source>
        <strain evidence="2">aurantiaca</strain>
    </source>
</reference>